<comment type="similarity">
    <text evidence="2 4">Belongs to the trehalose phosphatase family.</text>
</comment>
<organism evidence="5 6">
    <name type="scientific">Coralloluteibacterium thermophilum</name>
    <dbReference type="NCBI Taxonomy" id="2707049"/>
    <lineage>
        <taxon>Bacteria</taxon>
        <taxon>Pseudomonadati</taxon>
        <taxon>Pseudomonadota</taxon>
        <taxon>Gammaproteobacteria</taxon>
        <taxon>Lysobacterales</taxon>
        <taxon>Lysobacteraceae</taxon>
        <taxon>Coralloluteibacterium</taxon>
    </lineage>
</organism>
<protein>
    <recommendedName>
        <fullName evidence="4">Trehalose 6-phosphate phosphatase</fullName>
        <ecNumber evidence="4">3.1.3.12</ecNumber>
    </recommendedName>
</protein>
<evidence type="ECO:0000256" key="1">
    <source>
        <dbReference type="ARBA" id="ARBA00005199"/>
    </source>
</evidence>
<dbReference type="CDD" id="cd01627">
    <property type="entry name" value="HAD_TPP"/>
    <property type="match status" value="1"/>
</dbReference>
<dbReference type="InterPro" id="IPR036412">
    <property type="entry name" value="HAD-like_sf"/>
</dbReference>
<evidence type="ECO:0000256" key="4">
    <source>
        <dbReference type="RuleBase" id="RU361117"/>
    </source>
</evidence>
<keyword evidence="5" id="KW-0808">Transferase</keyword>
<name>A0ABV9NEJ8_9GAMM</name>
<comment type="function">
    <text evidence="4">Removes the phosphate from trehalose 6-phosphate to produce free trehalose.</text>
</comment>
<dbReference type="SUPFAM" id="SSF56784">
    <property type="entry name" value="HAD-like"/>
    <property type="match status" value="1"/>
</dbReference>
<dbReference type="InterPro" id="IPR003337">
    <property type="entry name" value="Trehalose_PPase"/>
</dbReference>
<dbReference type="Proteomes" id="UP001595892">
    <property type="component" value="Unassembled WGS sequence"/>
</dbReference>
<dbReference type="InterPro" id="IPR023214">
    <property type="entry name" value="HAD_sf"/>
</dbReference>
<dbReference type="InterPro" id="IPR044651">
    <property type="entry name" value="OTSB-like"/>
</dbReference>
<keyword evidence="4" id="KW-0479">Metal-binding</keyword>
<dbReference type="GO" id="GO:0016740">
    <property type="term" value="F:transferase activity"/>
    <property type="evidence" value="ECO:0007669"/>
    <property type="project" value="UniProtKB-KW"/>
</dbReference>
<comment type="catalytic activity">
    <reaction evidence="4">
        <text>alpha,alpha-trehalose 6-phosphate + H2O = alpha,alpha-trehalose + phosphate</text>
        <dbReference type="Rhea" id="RHEA:23420"/>
        <dbReference type="ChEBI" id="CHEBI:15377"/>
        <dbReference type="ChEBI" id="CHEBI:16551"/>
        <dbReference type="ChEBI" id="CHEBI:43474"/>
        <dbReference type="ChEBI" id="CHEBI:58429"/>
        <dbReference type="EC" id="3.1.3.12"/>
    </reaction>
</comment>
<dbReference type="RefSeq" id="WP_377002765.1">
    <property type="nucleotide sequence ID" value="NZ_JBHSGG010000002.1"/>
</dbReference>
<dbReference type="InterPro" id="IPR006379">
    <property type="entry name" value="HAD-SF_hydro_IIB"/>
</dbReference>
<dbReference type="Pfam" id="PF02358">
    <property type="entry name" value="Trehalose_PPase"/>
    <property type="match status" value="1"/>
</dbReference>
<comment type="caution">
    <text evidence="5">The sequence shown here is derived from an EMBL/GenBank/DDBJ whole genome shotgun (WGS) entry which is preliminary data.</text>
</comment>
<proteinExistence type="inferred from homology"/>
<keyword evidence="4" id="KW-0460">Magnesium</keyword>
<gene>
    <name evidence="5" type="primary">otsB</name>
    <name evidence="5" type="ORF">ACFO3Q_01285</name>
</gene>
<dbReference type="PANTHER" id="PTHR43768">
    <property type="entry name" value="TREHALOSE 6-PHOSPHATE PHOSPHATASE"/>
    <property type="match status" value="1"/>
</dbReference>
<dbReference type="EMBL" id="JBHSGG010000002">
    <property type="protein sequence ID" value="MFC4726812.1"/>
    <property type="molecule type" value="Genomic_DNA"/>
</dbReference>
<dbReference type="NCBIfam" id="TIGR00685">
    <property type="entry name" value="T6PP"/>
    <property type="match status" value="1"/>
</dbReference>
<reference evidence="6" key="1">
    <citation type="journal article" date="2019" name="Int. J. Syst. Evol. Microbiol.">
        <title>The Global Catalogue of Microorganisms (GCM) 10K type strain sequencing project: providing services to taxonomists for standard genome sequencing and annotation.</title>
        <authorList>
            <consortium name="The Broad Institute Genomics Platform"/>
            <consortium name="The Broad Institute Genome Sequencing Center for Infectious Disease"/>
            <person name="Wu L."/>
            <person name="Ma J."/>
        </authorList>
    </citation>
    <scope>NUCLEOTIDE SEQUENCE [LARGE SCALE GENOMIC DNA]</scope>
    <source>
        <strain evidence="6">CGMCC 1.13574</strain>
    </source>
</reference>
<dbReference type="NCBIfam" id="TIGR01484">
    <property type="entry name" value="HAD-SF-IIB"/>
    <property type="match status" value="1"/>
</dbReference>
<evidence type="ECO:0000256" key="2">
    <source>
        <dbReference type="ARBA" id="ARBA00008770"/>
    </source>
</evidence>
<evidence type="ECO:0000313" key="6">
    <source>
        <dbReference type="Proteomes" id="UP001595892"/>
    </source>
</evidence>
<evidence type="ECO:0000256" key="3">
    <source>
        <dbReference type="ARBA" id="ARBA00022801"/>
    </source>
</evidence>
<dbReference type="GO" id="GO:0004805">
    <property type="term" value="F:trehalose-phosphatase activity"/>
    <property type="evidence" value="ECO:0007669"/>
    <property type="project" value="UniProtKB-EC"/>
</dbReference>
<accession>A0ABV9NEJ8</accession>
<dbReference type="EC" id="3.1.3.12" evidence="4"/>
<dbReference type="Gene3D" id="3.30.70.1020">
    <property type="entry name" value="Trehalose-6-phosphate phosphatase related protein, domain 2"/>
    <property type="match status" value="1"/>
</dbReference>
<evidence type="ECO:0000313" key="5">
    <source>
        <dbReference type="EMBL" id="MFC4726812.1"/>
    </source>
</evidence>
<keyword evidence="6" id="KW-1185">Reference proteome</keyword>
<keyword evidence="3 4" id="KW-0378">Hydrolase</keyword>
<dbReference type="PANTHER" id="PTHR43768:SF3">
    <property type="entry name" value="TREHALOSE 6-PHOSPHATE PHOSPHATASE"/>
    <property type="match status" value="1"/>
</dbReference>
<dbReference type="Gene3D" id="3.40.50.1000">
    <property type="entry name" value="HAD superfamily/HAD-like"/>
    <property type="match status" value="1"/>
</dbReference>
<sequence>MSTVLLPPPPAPAADWALFLDVDGCLLEFAPTPDAVIVPPGLPGTLTALQRRLDGALALVSGRSLAALDRIFEPLRLTAAGLHGLERRAWAGEVHAPRRPAAFDDVLDDAHALARRHPGVVVEDKGVNLGLHWRLAPEAAGAVAAFAEAALLRLPGYRLQPGDHVVELRPEGAHKGTAIAAFLAEPPFAGRVPVFAGDDRTDEYGFEVVNAHGGISILVGDRPDTAARHALADPAAVRRWLASGG</sequence>
<comment type="pathway">
    <text evidence="1 4">Glycan biosynthesis; trehalose biosynthesis.</text>
</comment>
<comment type="cofactor">
    <cofactor evidence="4">
        <name>Mg(2+)</name>
        <dbReference type="ChEBI" id="CHEBI:18420"/>
    </cofactor>
</comment>